<gene>
    <name evidence="1" type="ORF">GN331_10405</name>
</gene>
<evidence type="ECO:0000313" key="2">
    <source>
        <dbReference type="Proteomes" id="UP000479692"/>
    </source>
</evidence>
<reference evidence="1 2" key="1">
    <citation type="submission" date="2019-12" db="EMBL/GenBank/DDBJ databases">
        <authorList>
            <person name="Xu J."/>
        </authorList>
    </citation>
    <scope>NUCLEOTIDE SEQUENCE [LARGE SCALE GENOMIC DNA]</scope>
    <source>
        <strain evidence="1 2">HX-5-24</strain>
    </source>
</reference>
<name>A0A7C9HML0_9GAMM</name>
<dbReference type="EMBL" id="WOXT01000002">
    <property type="protein sequence ID" value="MUV14617.1"/>
    <property type="molecule type" value="Genomic_DNA"/>
</dbReference>
<comment type="caution">
    <text evidence="1">The sequence shown here is derived from an EMBL/GenBank/DDBJ whole genome shotgun (WGS) entry which is preliminary data.</text>
</comment>
<sequence length="173" mass="19162">MQRWRTLDAWIFATLVLAALVLAGLSIVRWQSLTRLVPFEGKVVGEAPATTVLGQVERCVRASRRFEVSGWMARAGVVRGPHVTRVLLRDDRDGRLWQLPTELPPRSDVNFRLNRGEGGRVDYTTSGYAASLDLRRAKPRIPAGQLLIAFDEGLAPAGTQYVLVPVACRMEPA</sequence>
<dbReference type="RefSeq" id="WP_156641911.1">
    <property type="nucleotide sequence ID" value="NZ_WOXT01000002.1"/>
</dbReference>
<dbReference type="AlphaFoldDB" id="A0A7C9HML0"/>
<proteinExistence type="predicted"/>
<organism evidence="1 2">
    <name type="scientific">Noviluteimonas gilva</name>
    <dbReference type="NCBI Taxonomy" id="2682097"/>
    <lineage>
        <taxon>Bacteria</taxon>
        <taxon>Pseudomonadati</taxon>
        <taxon>Pseudomonadota</taxon>
        <taxon>Gammaproteobacteria</taxon>
        <taxon>Lysobacterales</taxon>
        <taxon>Lysobacteraceae</taxon>
        <taxon>Noviluteimonas</taxon>
    </lineage>
</organism>
<protein>
    <submittedName>
        <fullName evidence="1">Uncharacterized protein</fullName>
    </submittedName>
</protein>
<evidence type="ECO:0000313" key="1">
    <source>
        <dbReference type="EMBL" id="MUV14617.1"/>
    </source>
</evidence>
<keyword evidence="2" id="KW-1185">Reference proteome</keyword>
<dbReference type="Proteomes" id="UP000479692">
    <property type="component" value="Unassembled WGS sequence"/>
</dbReference>
<accession>A0A7C9HML0</accession>